<organism evidence="4 5">
    <name type="scientific">Eleusine coracana subsp. coracana</name>
    <dbReference type="NCBI Taxonomy" id="191504"/>
    <lineage>
        <taxon>Eukaryota</taxon>
        <taxon>Viridiplantae</taxon>
        <taxon>Streptophyta</taxon>
        <taxon>Embryophyta</taxon>
        <taxon>Tracheophyta</taxon>
        <taxon>Spermatophyta</taxon>
        <taxon>Magnoliopsida</taxon>
        <taxon>Liliopsida</taxon>
        <taxon>Poales</taxon>
        <taxon>Poaceae</taxon>
        <taxon>PACMAD clade</taxon>
        <taxon>Chloridoideae</taxon>
        <taxon>Cynodonteae</taxon>
        <taxon>Eleusininae</taxon>
        <taxon>Eleusine</taxon>
    </lineage>
</organism>
<evidence type="ECO:0000256" key="1">
    <source>
        <dbReference type="ARBA" id="ARBA00010609"/>
    </source>
</evidence>
<reference evidence="4" key="1">
    <citation type="journal article" date="2018" name="DNA Res.">
        <title>Multiple hybrid de novo genome assembly of finger millet, an orphan allotetraploid crop.</title>
        <authorList>
            <person name="Hatakeyama M."/>
            <person name="Aluri S."/>
            <person name="Balachadran M.T."/>
            <person name="Sivarajan S.R."/>
            <person name="Patrignani A."/>
            <person name="Gruter S."/>
            <person name="Poveda L."/>
            <person name="Shimizu-Inatsugi R."/>
            <person name="Baeten J."/>
            <person name="Francoijs K.J."/>
            <person name="Nataraja K.N."/>
            <person name="Reddy Y.A.N."/>
            <person name="Phadnis S."/>
            <person name="Ravikumar R.L."/>
            <person name="Schlapbach R."/>
            <person name="Sreeman S.M."/>
            <person name="Shimizu K.K."/>
        </authorList>
    </citation>
    <scope>NUCLEOTIDE SEQUENCE</scope>
</reference>
<protein>
    <recommendedName>
        <fullName evidence="2">Plastocyanin-like domain-containing protein</fullName>
    </recommendedName>
</protein>
<evidence type="ECO:0000313" key="3">
    <source>
        <dbReference type="EMBL" id="GJN05206.1"/>
    </source>
</evidence>
<dbReference type="Proteomes" id="UP001054889">
    <property type="component" value="Unassembled WGS sequence"/>
</dbReference>
<dbReference type="SUPFAM" id="SSF49503">
    <property type="entry name" value="Cupredoxins"/>
    <property type="match status" value="1"/>
</dbReference>
<dbReference type="GO" id="GO:0005507">
    <property type="term" value="F:copper ion binding"/>
    <property type="evidence" value="ECO:0007669"/>
    <property type="project" value="InterPro"/>
</dbReference>
<dbReference type="GO" id="GO:0016491">
    <property type="term" value="F:oxidoreductase activity"/>
    <property type="evidence" value="ECO:0007669"/>
    <property type="project" value="InterPro"/>
</dbReference>
<dbReference type="EMBL" id="BQKI01000011">
    <property type="protein sequence ID" value="GJN05206.1"/>
    <property type="molecule type" value="Genomic_DNA"/>
</dbReference>
<dbReference type="Pfam" id="PF07731">
    <property type="entry name" value="Cu-oxidase_2"/>
    <property type="match status" value="1"/>
</dbReference>
<feature type="domain" description="Plastocyanin-like" evidence="2">
    <location>
        <begin position="6"/>
        <end position="55"/>
    </location>
</feature>
<gene>
    <name evidence="4" type="primary">ga31621</name>
    <name evidence="3" type="synonym">ga22815</name>
    <name evidence="3" type="ORF">PR202_ga22815</name>
    <name evidence="4" type="ORF">PR202_ga31621</name>
</gene>
<dbReference type="InterPro" id="IPR045087">
    <property type="entry name" value="Cu-oxidase_fam"/>
</dbReference>
<dbReference type="PANTHER" id="PTHR11709:SF370">
    <property type="entry name" value="LACCASE-4"/>
    <property type="match status" value="1"/>
</dbReference>
<evidence type="ECO:0000313" key="5">
    <source>
        <dbReference type="Proteomes" id="UP001054889"/>
    </source>
</evidence>
<dbReference type="PANTHER" id="PTHR11709">
    <property type="entry name" value="MULTI-COPPER OXIDASE"/>
    <property type="match status" value="1"/>
</dbReference>
<dbReference type="EMBL" id="BQKI01000057">
    <property type="protein sequence ID" value="GJN13268.1"/>
    <property type="molecule type" value="Genomic_DNA"/>
</dbReference>
<keyword evidence="5" id="KW-1185">Reference proteome</keyword>
<proteinExistence type="inferred from homology"/>
<comment type="caution">
    <text evidence="4">The sequence shown here is derived from an EMBL/GenBank/DDBJ whole genome shotgun (WGS) entry which is preliminary data.</text>
</comment>
<dbReference type="InterPro" id="IPR008972">
    <property type="entry name" value="Cupredoxin"/>
</dbReference>
<reference evidence="4" key="2">
    <citation type="submission" date="2021-12" db="EMBL/GenBank/DDBJ databases">
        <title>Resequencing data analysis of finger millet.</title>
        <authorList>
            <person name="Hatakeyama M."/>
            <person name="Aluri S."/>
            <person name="Balachadran M.T."/>
            <person name="Sivarajan S.R."/>
            <person name="Poveda L."/>
            <person name="Shimizu-Inatsugi R."/>
            <person name="Schlapbach R."/>
            <person name="Sreeman S.M."/>
            <person name="Shimizu K.K."/>
        </authorList>
    </citation>
    <scope>NUCLEOTIDE SEQUENCE</scope>
</reference>
<accession>A0AAV5DSF7</accession>
<name>A0AAV5DSF7_ELECO</name>
<sequence length="58" mass="6624">MGNYNPKISPFTFNLIDPIERNTIGVPTGGWTAIQFRAHNPGVWFMHCHFDVHTYYGG</sequence>
<dbReference type="AlphaFoldDB" id="A0AAV5DSF7"/>
<evidence type="ECO:0000259" key="2">
    <source>
        <dbReference type="Pfam" id="PF07731"/>
    </source>
</evidence>
<dbReference type="Gene3D" id="2.60.40.420">
    <property type="entry name" value="Cupredoxins - blue copper proteins"/>
    <property type="match status" value="1"/>
</dbReference>
<dbReference type="InterPro" id="IPR011706">
    <property type="entry name" value="Cu-oxidase_C"/>
</dbReference>
<comment type="similarity">
    <text evidence="1">Belongs to the multicopper oxidase family.</text>
</comment>
<evidence type="ECO:0000313" key="4">
    <source>
        <dbReference type="EMBL" id="GJN13268.1"/>
    </source>
</evidence>